<organism evidence="1 2">
    <name type="scientific">Stylosanthes scabra</name>
    <dbReference type="NCBI Taxonomy" id="79078"/>
    <lineage>
        <taxon>Eukaryota</taxon>
        <taxon>Viridiplantae</taxon>
        <taxon>Streptophyta</taxon>
        <taxon>Embryophyta</taxon>
        <taxon>Tracheophyta</taxon>
        <taxon>Spermatophyta</taxon>
        <taxon>Magnoliopsida</taxon>
        <taxon>eudicotyledons</taxon>
        <taxon>Gunneridae</taxon>
        <taxon>Pentapetalae</taxon>
        <taxon>rosids</taxon>
        <taxon>fabids</taxon>
        <taxon>Fabales</taxon>
        <taxon>Fabaceae</taxon>
        <taxon>Papilionoideae</taxon>
        <taxon>50 kb inversion clade</taxon>
        <taxon>dalbergioids sensu lato</taxon>
        <taxon>Dalbergieae</taxon>
        <taxon>Pterocarpus clade</taxon>
        <taxon>Stylosanthes</taxon>
    </lineage>
</organism>
<protein>
    <submittedName>
        <fullName evidence="1">Uncharacterized protein</fullName>
    </submittedName>
</protein>
<gene>
    <name evidence="1" type="ORF">PIB30_091445</name>
</gene>
<sequence length="117" mass="13506">MSENLCETKSSIVKKLSLIEDFNIVREKELLEEREHIEKLILGHKGRNASYLHNTKKGKEKMWKEHLECCKHDERDTYAGNFALGHKYDNVDITTSVGRGELYTIPSVSTKKCPTLK</sequence>
<name>A0ABU6YTV3_9FABA</name>
<keyword evidence="2" id="KW-1185">Reference proteome</keyword>
<evidence type="ECO:0000313" key="2">
    <source>
        <dbReference type="Proteomes" id="UP001341840"/>
    </source>
</evidence>
<accession>A0ABU6YTV3</accession>
<proteinExistence type="predicted"/>
<dbReference type="Proteomes" id="UP001341840">
    <property type="component" value="Unassembled WGS sequence"/>
</dbReference>
<comment type="caution">
    <text evidence="1">The sequence shown here is derived from an EMBL/GenBank/DDBJ whole genome shotgun (WGS) entry which is preliminary data.</text>
</comment>
<dbReference type="EMBL" id="JASCZI010243481">
    <property type="protein sequence ID" value="MED6213261.1"/>
    <property type="molecule type" value="Genomic_DNA"/>
</dbReference>
<evidence type="ECO:0000313" key="1">
    <source>
        <dbReference type="EMBL" id="MED6213261.1"/>
    </source>
</evidence>
<reference evidence="1 2" key="1">
    <citation type="journal article" date="2023" name="Plants (Basel)">
        <title>Bridging the Gap: Combining Genomics and Transcriptomics Approaches to Understand Stylosanthes scabra, an Orphan Legume from the Brazilian Caatinga.</title>
        <authorList>
            <person name="Ferreira-Neto J.R.C."/>
            <person name="da Silva M.D."/>
            <person name="Binneck E."/>
            <person name="de Melo N.F."/>
            <person name="da Silva R.H."/>
            <person name="de Melo A.L.T.M."/>
            <person name="Pandolfi V."/>
            <person name="Bustamante F.O."/>
            <person name="Brasileiro-Vidal A.C."/>
            <person name="Benko-Iseppon A.M."/>
        </authorList>
    </citation>
    <scope>NUCLEOTIDE SEQUENCE [LARGE SCALE GENOMIC DNA]</scope>
    <source>
        <tissue evidence="1">Leaves</tissue>
    </source>
</reference>